<dbReference type="AlphaFoldDB" id="A0A7V4WUK1"/>
<gene>
    <name evidence="2" type="ORF">ENK44_04470</name>
</gene>
<evidence type="ECO:0008006" key="3">
    <source>
        <dbReference type="Google" id="ProtNLM"/>
    </source>
</evidence>
<name>A0A7V4WUK1_CALAY</name>
<sequence>MEQKPALFFWGLMLIALILIVVYLIQTDPFENVKPHIHSQQMRSHDAGSEAVYAVYAEYCYEFHGSKGQGLEGHPEIGDTKVTMKQIKQRLMTGKGDSTDFIDEIKEPMLTRLAQVVKNS</sequence>
<dbReference type="Proteomes" id="UP000885779">
    <property type="component" value="Unassembled WGS sequence"/>
</dbReference>
<keyword evidence="1" id="KW-0812">Transmembrane</keyword>
<evidence type="ECO:0000313" key="2">
    <source>
        <dbReference type="EMBL" id="HGY54933.1"/>
    </source>
</evidence>
<accession>A0A7V4WUK1</accession>
<protein>
    <recommendedName>
        <fullName evidence="3">Cytochrome c</fullName>
    </recommendedName>
</protein>
<feature type="transmembrane region" description="Helical" evidence="1">
    <location>
        <begin position="6"/>
        <end position="25"/>
    </location>
</feature>
<comment type="caution">
    <text evidence="2">The sequence shown here is derived from an EMBL/GenBank/DDBJ whole genome shotgun (WGS) entry which is preliminary data.</text>
</comment>
<reference evidence="2" key="1">
    <citation type="journal article" date="2020" name="mSystems">
        <title>Genome- and Community-Level Interaction Insights into Carbon Utilization and Element Cycling Functions of Hydrothermarchaeota in Hydrothermal Sediment.</title>
        <authorList>
            <person name="Zhou Z."/>
            <person name="Liu Y."/>
            <person name="Xu W."/>
            <person name="Pan J."/>
            <person name="Luo Z.H."/>
            <person name="Li M."/>
        </authorList>
    </citation>
    <scope>NUCLEOTIDE SEQUENCE [LARGE SCALE GENOMIC DNA]</scope>
    <source>
        <strain evidence="2">HyVt-577</strain>
    </source>
</reference>
<dbReference type="EMBL" id="DRQG01000034">
    <property type="protein sequence ID" value="HGY54933.1"/>
    <property type="molecule type" value="Genomic_DNA"/>
</dbReference>
<proteinExistence type="predicted"/>
<organism evidence="2">
    <name type="scientific">Caldithrix abyssi</name>
    <dbReference type="NCBI Taxonomy" id="187145"/>
    <lineage>
        <taxon>Bacteria</taxon>
        <taxon>Pseudomonadati</taxon>
        <taxon>Calditrichota</taxon>
        <taxon>Calditrichia</taxon>
        <taxon>Calditrichales</taxon>
        <taxon>Calditrichaceae</taxon>
        <taxon>Caldithrix</taxon>
    </lineage>
</organism>
<keyword evidence="1" id="KW-1133">Transmembrane helix</keyword>
<evidence type="ECO:0000256" key="1">
    <source>
        <dbReference type="SAM" id="Phobius"/>
    </source>
</evidence>
<keyword evidence="1" id="KW-0472">Membrane</keyword>